<dbReference type="Proteomes" id="UP000444721">
    <property type="component" value="Unassembled WGS sequence"/>
</dbReference>
<sequence length="227" mass="26166">MQQLCTNFGLAAKLAVLPEELLSASIKYPFIFDKSMIPPEFMELHKGSTKTSNWLLPGHIVMSSYPGDMLLDTARQKIRNFIELDKVRTFVSLQEPDEMKRFRPYRDLVIEEAQKMGIPTDHFEFLNFPIPDMGVQTDDKVHEFTNDLVDRVQNKNQVILLHCFGGHGRTGTIASIVMTKLFPHLSVNEVLLRVALAHDSREDPRGFPAPQTRYQVEQVYRFAKEFR</sequence>
<dbReference type="VEuPathDB" id="AmoebaDB:FDP41_009940"/>
<dbReference type="GeneID" id="68117155"/>
<gene>
    <name evidence="3" type="ORF">FDP41_009940</name>
</gene>
<dbReference type="GO" id="GO:0016791">
    <property type="term" value="F:phosphatase activity"/>
    <property type="evidence" value="ECO:0007669"/>
    <property type="project" value="UniProtKB-ARBA"/>
</dbReference>
<name>A0A6A5AYQ8_NAEFO</name>
<proteinExistence type="predicted"/>
<dbReference type="EMBL" id="VFQX01000074">
    <property type="protein sequence ID" value="KAF0971717.1"/>
    <property type="molecule type" value="Genomic_DNA"/>
</dbReference>
<dbReference type="PROSITE" id="PS50056">
    <property type="entry name" value="TYR_PHOSPHATASE_2"/>
    <property type="match status" value="1"/>
</dbReference>
<evidence type="ECO:0000313" key="3">
    <source>
        <dbReference type="EMBL" id="KAF0971717.1"/>
    </source>
</evidence>
<dbReference type="AlphaFoldDB" id="A0A6A5AYQ8"/>
<dbReference type="SUPFAM" id="SSF52799">
    <property type="entry name" value="(Phosphotyrosine protein) phosphatases II"/>
    <property type="match status" value="1"/>
</dbReference>
<evidence type="ECO:0000313" key="4">
    <source>
        <dbReference type="Proteomes" id="UP000444721"/>
    </source>
</evidence>
<reference evidence="3 4" key="1">
    <citation type="journal article" date="2019" name="Sci. Rep.">
        <title>Nanopore sequencing improves the draft genome of the human pathogenic amoeba Naegleria fowleri.</title>
        <authorList>
            <person name="Liechti N."/>
            <person name="Schurch N."/>
            <person name="Bruggmann R."/>
            <person name="Wittwer M."/>
        </authorList>
    </citation>
    <scope>NUCLEOTIDE SEQUENCE [LARGE SCALE GENOMIC DNA]</scope>
    <source>
        <strain evidence="3 4">ATCC 30894</strain>
    </source>
</reference>
<dbReference type="VEuPathDB" id="AmoebaDB:NfTy_081300"/>
<dbReference type="VEuPathDB" id="AmoebaDB:NF0042490"/>
<keyword evidence="1" id="KW-0378">Hydrolase</keyword>
<dbReference type="OMA" id="RNCKTIR"/>
<evidence type="ECO:0000256" key="1">
    <source>
        <dbReference type="ARBA" id="ARBA00022801"/>
    </source>
</evidence>
<dbReference type="Pfam" id="PF22784">
    <property type="entry name" value="PTP-SAK"/>
    <property type="match status" value="1"/>
</dbReference>
<dbReference type="PROSITE" id="PS00383">
    <property type="entry name" value="TYR_PHOSPHATASE_1"/>
    <property type="match status" value="1"/>
</dbReference>
<organism evidence="3 4">
    <name type="scientific">Naegleria fowleri</name>
    <name type="common">Brain eating amoeba</name>
    <dbReference type="NCBI Taxonomy" id="5763"/>
    <lineage>
        <taxon>Eukaryota</taxon>
        <taxon>Discoba</taxon>
        <taxon>Heterolobosea</taxon>
        <taxon>Tetramitia</taxon>
        <taxon>Eutetramitia</taxon>
        <taxon>Vahlkampfiidae</taxon>
        <taxon>Naegleria</taxon>
    </lineage>
</organism>
<comment type="caution">
    <text evidence="3">The sequence shown here is derived from an EMBL/GenBank/DDBJ whole genome shotgun (WGS) entry which is preliminary data.</text>
</comment>
<dbReference type="RefSeq" id="XP_044556433.1">
    <property type="nucleotide sequence ID" value="XM_044713953.1"/>
</dbReference>
<protein>
    <recommendedName>
        <fullName evidence="2">Tyrosine specific protein phosphatases domain-containing protein</fullName>
    </recommendedName>
</protein>
<dbReference type="Gene3D" id="3.90.190.10">
    <property type="entry name" value="Protein tyrosine phosphatase superfamily"/>
    <property type="match status" value="1"/>
</dbReference>
<feature type="domain" description="Tyrosine specific protein phosphatases" evidence="2">
    <location>
        <begin position="139"/>
        <end position="194"/>
    </location>
</feature>
<accession>A0A6A5AYQ8</accession>
<keyword evidence="4" id="KW-1185">Reference proteome</keyword>
<dbReference type="InterPro" id="IPR016130">
    <property type="entry name" value="Tyr_Pase_AS"/>
</dbReference>
<evidence type="ECO:0000259" key="2">
    <source>
        <dbReference type="PROSITE" id="PS50056"/>
    </source>
</evidence>
<dbReference type="InterPro" id="IPR057023">
    <property type="entry name" value="PTP-SAK"/>
</dbReference>
<dbReference type="InterPro" id="IPR029021">
    <property type="entry name" value="Prot-tyrosine_phosphatase-like"/>
</dbReference>
<dbReference type="OrthoDB" id="2017893at2759"/>
<dbReference type="InterPro" id="IPR000387">
    <property type="entry name" value="Tyr_Pase_dom"/>
</dbReference>